<protein>
    <submittedName>
        <fullName evidence="2">Uncharacterized protein</fullName>
    </submittedName>
</protein>
<reference evidence="2 3" key="1">
    <citation type="submission" date="2024-11" db="EMBL/GenBank/DDBJ databases">
        <title>A near-complete genome assembly of Cinchona calisaya.</title>
        <authorList>
            <person name="Lian D.C."/>
            <person name="Zhao X.W."/>
            <person name="Wei L."/>
        </authorList>
    </citation>
    <scope>NUCLEOTIDE SEQUENCE [LARGE SCALE GENOMIC DNA]</scope>
    <source>
        <tissue evidence="2">Nenye</tissue>
    </source>
</reference>
<dbReference type="AlphaFoldDB" id="A0ABD2ZBK5"/>
<organism evidence="2 3">
    <name type="scientific">Cinchona calisaya</name>
    <dbReference type="NCBI Taxonomy" id="153742"/>
    <lineage>
        <taxon>Eukaryota</taxon>
        <taxon>Viridiplantae</taxon>
        <taxon>Streptophyta</taxon>
        <taxon>Embryophyta</taxon>
        <taxon>Tracheophyta</taxon>
        <taxon>Spermatophyta</taxon>
        <taxon>Magnoliopsida</taxon>
        <taxon>eudicotyledons</taxon>
        <taxon>Gunneridae</taxon>
        <taxon>Pentapetalae</taxon>
        <taxon>asterids</taxon>
        <taxon>lamiids</taxon>
        <taxon>Gentianales</taxon>
        <taxon>Rubiaceae</taxon>
        <taxon>Cinchonoideae</taxon>
        <taxon>Cinchoneae</taxon>
        <taxon>Cinchona</taxon>
    </lineage>
</organism>
<dbReference type="Proteomes" id="UP001630127">
    <property type="component" value="Unassembled WGS sequence"/>
</dbReference>
<evidence type="ECO:0000313" key="3">
    <source>
        <dbReference type="Proteomes" id="UP001630127"/>
    </source>
</evidence>
<dbReference type="PANTHER" id="PTHR31973:SF187">
    <property type="entry name" value="MUTATOR TRANSPOSASE MUDRA PROTEIN"/>
    <property type="match status" value="1"/>
</dbReference>
<sequence>MLRGCDREEYRKLWEYCNALRKKNPGSCLKIKLDRPTIEEKWIFQRLYYRLSTWKDGFLAGCKPIIGLDGCFLKGLFGGQLLSAIGRDANDNMYPIALAVVEVEIYRQKGLVRTLEEEVSGAENRNVGGRGHDRKSFNAASFAIRCANSARRASGSRKMTIRVRGIAAGSARNKGNGSGMVKVAGLDSSSATPVGSAQQSIRKPPAGPAQTISKKVHSNK</sequence>
<comment type="caution">
    <text evidence="2">The sequence shown here is derived from an EMBL/GenBank/DDBJ whole genome shotgun (WGS) entry which is preliminary data.</text>
</comment>
<gene>
    <name evidence="2" type="ORF">ACH5RR_023108</name>
</gene>
<keyword evidence="3" id="KW-1185">Reference proteome</keyword>
<dbReference type="PANTHER" id="PTHR31973">
    <property type="entry name" value="POLYPROTEIN, PUTATIVE-RELATED"/>
    <property type="match status" value="1"/>
</dbReference>
<feature type="region of interest" description="Disordered" evidence="1">
    <location>
        <begin position="172"/>
        <end position="220"/>
    </location>
</feature>
<dbReference type="EMBL" id="JBJUIK010000010">
    <property type="protein sequence ID" value="KAL3516206.1"/>
    <property type="molecule type" value="Genomic_DNA"/>
</dbReference>
<feature type="compositionally biased region" description="Polar residues" evidence="1">
    <location>
        <begin position="187"/>
        <end position="201"/>
    </location>
</feature>
<evidence type="ECO:0000313" key="2">
    <source>
        <dbReference type="EMBL" id="KAL3516206.1"/>
    </source>
</evidence>
<evidence type="ECO:0000256" key="1">
    <source>
        <dbReference type="SAM" id="MobiDB-lite"/>
    </source>
</evidence>
<name>A0ABD2ZBK5_9GENT</name>
<accession>A0ABD2ZBK5</accession>
<proteinExistence type="predicted"/>